<evidence type="ECO:0000313" key="2">
    <source>
        <dbReference type="EMBL" id="QTH21610.1"/>
    </source>
</evidence>
<sequence length="246" mass="26622">MGRVMHTEILTYEADGLRMESHLFVDPAQSGRRPGVLVFPEAFGLGDHAKERARRLAGLGYAALACDLYGEGRFMADREQMMALFGPLREAPERIRARAGGGLEALLGRDEVDPARIASIGYCFGGTMSLELARGGAPIAGVVGFHSGLATGRPQDAKDIRARILVLIGADDPGIPPEQRAAFEAEMRAGKVDWQMKLYGGVVHSFTNKDADAMGMPDFARYDAAADRRSWDEMIAFFGEIFGKAA</sequence>
<dbReference type="Gene3D" id="3.40.50.1820">
    <property type="entry name" value="alpha/beta hydrolase"/>
    <property type="match status" value="1"/>
</dbReference>
<evidence type="ECO:0000313" key="3">
    <source>
        <dbReference type="Proteomes" id="UP000664914"/>
    </source>
</evidence>
<dbReference type="Pfam" id="PF01738">
    <property type="entry name" value="DLH"/>
    <property type="match status" value="1"/>
</dbReference>
<dbReference type="SUPFAM" id="SSF53474">
    <property type="entry name" value="alpha/beta-Hydrolases"/>
    <property type="match status" value="1"/>
</dbReference>
<dbReference type="EMBL" id="CP059319">
    <property type="protein sequence ID" value="QTH21610.1"/>
    <property type="molecule type" value="Genomic_DNA"/>
</dbReference>
<protein>
    <submittedName>
        <fullName evidence="2">Dienelactone hydrolase family protein</fullName>
    </submittedName>
</protein>
<organism evidence="2 3">
    <name type="scientific">Rhizorhabdus wittichii</name>
    <dbReference type="NCBI Taxonomy" id="160791"/>
    <lineage>
        <taxon>Bacteria</taxon>
        <taxon>Pseudomonadati</taxon>
        <taxon>Pseudomonadota</taxon>
        <taxon>Alphaproteobacteria</taxon>
        <taxon>Sphingomonadales</taxon>
        <taxon>Sphingomonadaceae</taxon>
        <taxon>Rhizorhabdus</taxon>
    </lineage>
</organism>
<gene>
    <name evidence="2" type="ORF">HRJ34_25435</name>
</gene>
<dbReference type="InterPro" id="IPR002925">
    <property type="entry name" value="Dienelactn_hydro"/>
</dbReference>
<dbReference type="Proteomes" id="UP000664914">
    <property type="component" value="Chromosome"/>
</dbReference>
<dbReference type="AlphaFoldDB" id="A0A975D4N0"/>
<proteinExistence type="predicted"/>
<name>A0A975D4N0_9SPHN</name>
<dbReference type="PANTHER" id="PTHR22946:SF0">
    <property type="entry name" value="DIENELACTONE HYDROLASE DOMAIN-CONTAINING PROTEIN"/>
    <property type="match status" value="1"/>
</dbReference>
<evidence type="ECO:0000259" key="1">
    <source>
        <dbReference type="Pfam" id="PF01738"/>
    </source>
</evidence>
<reference evidence="2" key="1">
    <citation type="submission" date="2020-07" db="EMBL/GenBank/DDBJ databases">
        <authorList>
            <person name="Camacho E."/>
        </authorList>
    </citation>
    <scope>NUCLEOTIDE SEQUENCE</scope>
    <source>
        <strain evidence="2">MPO218</strain>
    </source>
</reference>
<keyword evidence="2" id="KW-0378">Hydrolase</keyword>
<dbReference type="InterPro" id="IPR050261">
    <property type="entry name" value="FrsA_esterase"/>
</dbReference>
<dbReference type="GO" id="GO:0016787">
    <property type="term" value="F:hydrolase activity"/>
    <property type="evidence" value="ECO:0007669"/>
    <property type="project" value="UniProtKB-KW"/>
</dbReference>
<feature type="domain" description="Dienelactone hydrolase" evidence="1">
    <location>
        <begin position="25"/>
        <end position="241"/>
    </location>
</feature>
<dbReference type="PANTHER" id="PTHR22946">
    <property type="entry name" value="DIENELACTONE HYDROLASE DOMAIN-CONTAINING PROTEIN-RELATED"/>
    <property type="match status" value="1"/>
</dbReference>
<accession>A0A975D4N0</accession>
<dbReference type="InterPro" id="IPR029058">
    <property type="entry name" value="AB_hydrolase_fold"/>
</dbReference>
<reference evidence="2" key="2">
    <citation type="submission" date="2021-04" db="EMBL/GenBank/DDBJ databases">
        <title>Isolation and genomic analysis of the ibuprofen-degrading bacterium Sphingomonas strain MPO218.</title>
        <authorList>
            <person name="Aulestia M."/>
            <person name="Flores A."/>
            <person name="Mangas E.L."/>
            <person name="Perez-Pulido A.J."/>
            <person name="Santero E."/>
            <person name="Camacho E.M."/>
        </authorList>
    </citation>
    <scope>NUCLEOTIDE SEQUENCE</scope>
    <source>
        <strain evidence="2">MPO218</strain>
    </source>
</reference>